<feature type="region of interest" description="Disordered" evidence="1">
    <location>
        <begin position="28"/>
        <end position="49"/>
    </location>
</feature>
<sequence>HGSAKFAAGDEVNCNACVSPIMLLDGAEKQIRDAQQHGHSPDEETDHPTLPFKILELHARTEIYDVQSRGYLAKPCPKLPPEGGIYCPEWKGKKEQQISYCQVQNVDCHQQL</sequence>
<dbReference type="Ensembl" id="ENSLLET00000023513.1">
    <property type="protein sequence ID" value="ENSLLEP00000022641.1"/>
    <property type="gene ID" value="ENSLLEG00000014346.1"/>
</dbReference>
<evidence type="ECO:0000313" key="3">
    <source>
        <dbReference type="Proteomes" id="UP000694569"/>
    </source>
</evidence>
<feature type="compositionally biased region" description="Basic and acidic residues" evidence="1">
    <location>
        <begin position="28"/>
        <end position="42"/>
    </location>
</feature>
<evidence type="ECO:0000256" key="1">
    <source>
        <dbReference type="SAM" id="MobiDB-lite"/>
    </source>
</evidence>
<accession>A0A8C5PGY8</accession>
<reference evidence="2" key="1">
    <citation type="submission" date="2025-08" db="UniProtKB">
        <authorList>
            <consortium name="Ensembl"/>
        </authorList>
    </citation>
    <scope>IDENTIFICATION</scope>
</reference>
<name>A0A8C5PGY8_9ANUR</name>
<protein>
    <submittedName>
        <fullName evidence="2">Uncharacterized protein</fullName>
    </submittedName>
</protein>
<keyword evidence="3" id="KW-1185">Reference proteome</keyword>
<dbReference type="Proteomes" id="UP000694569">
    <property type="component" value="Unplaced"/>
</dbReference>
<dbReference type="AlphaFoldDB" id="A0A8C5PGY8"/>
<organism evidence="2 3">
    <name type="scientific">Leptobrachium leishanense</name>
    <name type="common">Leishan spiny toad</name>
    <dbReference type="NCBI Taxonomy" id="445787"/>
    <lineage>
        <taxon>Eukaryota</taxon>
        <taxon>Metazoa</taxon>
        <taxon>Chordata</taxon>
        <taxon>Craniata</taxon>
        <taxon>Vertebrata</taxon>
        <taxon>Euteleostomi</taxon>
        <taxon>Amphibia</taxon>
        <taxon>Batrachia</taxon>
        <taxon>Anura</taxon>
        <taxon>Pelobatoidea</taxon>
        <taxon>Megophryidae</taxon>
        <taxon>Leptobrachium</taxon>
    </lineage>
</organism>
<proteinExistence type="predicted"/>
<reference evidence="2" key="2">
    <citation type="submission" date="2025-09" db="UniProtKB">
        <authorList>
            <consortium name="Ensembl"/>
        </authorList>
    </citation>
    <scope>IDENTIFICATION</scope>
</reference>
<evidence type="ECO:0000313" key="2">
    <source>
        <dbReference type="Ensembl" id="ENSLLEP00000022641.1"/>
    </source>
</evidence>